<dbReference type="Pfam" id="PF00133">
    <property type="entry name" value="tRNA-synt_1"/>
    <property type="match status" value="1"/>
</dbReference>
<dbReference type="NCBIfam" id="TIGR00422">
    <property type="entry name" value="valS"/>
    <property type="match status" value="1"/>
</dbReference>
<feature type="short sequence motif" description="'KMSKS' region" evidence="12">
    <location>
        <begin position="529"/>
        <end position="533"/>
    </location>
</feature>
<evidence type="ECO:0000256" key="2">
    <source>
        <dbReference type="ARBA" id="ARBA00011245"/>
    </source>
</evidence>
<dbReference type="InterPro" id="IPR033705">
    <property type="entry name" value="Anticodon_Ia_Val"/>
</dbReference>
<dbReference type="Pfam" id="PF08264">
    <property type="entry name" value="Anticodon_1"/>
    <property type="match status" value="1"/>
</dbReference>
<organism evidence="16 17">
    <name type="scientific">Acidaminococcus fermentans</name>
    <dbReference type="NCBI Taxonomy" id="905"/>
    <lineage>
        <taxon>Bacteria</taxon>
        <taxon>Bacillati</taxon>
        <taxon>Bacillota</taxon>
        <taxon>Negativicutes</taxon>
        <taxon>Acidaminococcales</taxon>
        <taxon>Acidaminococcaceae</taxon>
        <taxon>Acidaminococcus</taxon>
    </lineage>
</organism>
<evidence type="ECO:0000259" key="15">
    <source>
        <dbReference type="Pfam" id="PF10458"/>
    </source>
</evidence>
<comment type="subunit">
    <text evidence="2 12">Monomer.</text>
</comment>
<dbReference type="SUPFAM" id="SSF50677">
    <property type="entry name" value="ValRS/IleRS/LeuRS editing domain"/>
    <property type="match status" value="1"/>
</dbReference>
<evidence type="ECO:0000256" key="9">
    <source>
        <dbReference type="ARBA" id="ARBA00023146"/>
    </source>
</evidence>
<evidence type="ECO:0000313" key="16">
    <source>
        <dbReference type="EMBL" id="SDW91051.1"/>
    </source>
</evidence>
<feature type="binding site" evidence="12">
    <location>
        <position position="532"/>
    </location>
    <ligand>
        <name>ATP</name>
        <dbReference type="ChEBI" id="CHEBI:30616"/>
    </ligand>
</feature>
<keyword evidence="8 12" id="KW-0175">Coiled coil</keyword>
<dbReference type="InterPro" id="IPR009080">
    <property type="entry name" value="tRNAsynth_Ia_anticodon-bd"/>
</dbReference>
<keyword evidence="5 12" id="KW-0547">Nucleotide-binding</keyword>
<dbReference type="InterPro" id="IPR013155">
    <property type="entry name" value="M/V/L/I-tRNA-synth_anticd-bd"/>
</dbReference>
<feature type="domain" description="Methionyl/Valyl/Leucyl/Isoleucyl-tRNA synthetase anticodon-binding" evidence="14">
    <location>
        <begin position="610"/>
        <end position="755"/>
    </location>
</feature>
<feature type="domain" description="Aminoacyl-tRNA synthetase class Ia" evidence="13">
    <location>
        <begin position="19"/>
        <end position="567"/>
    </location>
</feature>
<dbReference type="InterPro" id="IPR002303">
    <property type="entry name" value="Valyl-tRNA_ligase"/>
</dbReference>
<dbReference type="InterPro" id="IPR009008">
    <property type="entry name" value="Val/Leu/Ile-tRNA-synth_edit"/>
</dbReference>
<dbReference type="FunFam" id="1.10.730.10:FF:000014">
    <property type="entry name" value="Valine--tRNA ligase"/>
    <property type="match status" value="1"/>
</dbReference>
<dbReference type="RefSeq" id="WP_074706071.1">
    <property type="nucleotide sequence ID" value="NZ_FNOP01000008.1"/>
</dbReference>
<dbReference type="GO" id="GO:0005524">
    <property type="term" value="F:ATP binding"/>
    <property type="evidence" value="ECO:0007669"/>
    <property type="project" value="UniProtKB-UniRule"/>
</dbReference>
<dbReference type="InterPro" id="IPR001412">
    <property type="entry name" value="aa-tRNA-synth_I_CS"/>
</dbReference>
<dbReference type="FunFam" id="3.40.50.620:FF:000032">
    <property type="entry name" value="Valine--tRNA ligase"/>
    <property type="match status" value="1"/>
</dbReference>
<comment type="function">
    <text evidence="12">Catalyzes the attachment of valine to tRNA(Val). As ValRS can inadvertently accommodate and process structurally similar amino acids such as threonine, to avoid such errors, it has a 'posttransfer' editing activity that hydrolyzes mischarged Thr-tRNA(Val) in a tRNA-dependent manner.</text>
</comment>
<feature type="domain" description="Valyl-tRNA synthetase tRNA-binding arm" evidence="15">
    <location>
        <begin position="817"/>
        <end position="881"/>
    </location>
</feature>
<evidence type="ECO:0000256" key="11">
    <source>
        <dbReference type="ARBA" id="ARBA00060830"/>
    </source>
</evidence>
<dbReference type="FunFam" id="3.40.50.620:FF:000098">
    <property type="entry name" value="Valine--tRNA ligase"/>
    <property type="match status" value="1"/>
</dbReference>
<keyword evidence="7 12" id="KW-0648">Protein biosynthesis</keyword>
<accession>A0A1H2XE47</accession>
<dbReference type="Gene3D" id="1.10.287.380">
    <property type="entry name" value="Valyl-tRNA synthetase, C-terminal domain"/>
    <property type="match status" value="1"/>
</dbReference>
<evidence type="ECO:0000256" key="1">
    <source>
        <dbReference type="ARBA" id="ARBA00004496"/>
    </source>
</evidence>
<evidence type="ECO:0000256" key="12">
    <source>
        <dbReference type="HAMAP-Rule" id="MF_02004"/>
    </source>
</evidence>
<evidence type="ECO:0000259" key="13">
    <source>
        <dbReference type="Pfam" id="PF00133"/>
    </source>
</evidence>
<dbReference type="Proteomes" id="UP000182379">
    <property type="component" value="Unassembled WGS sequence"/>
</dbReference>
<keyword evidence="3 12" id="KW-0963">Cytoplasm</keyword>
<feature type="coiled-coil region" evidence="12">
    <location>
        <begin position="815"/>
        <end position="842"/>
    </location>
</feature>
<keyword evidence="6 12" id="KW-0067">ATP-binding</keyword>
<dbReference type="CDD" id="cd00817">
    <property type="entry name" value="ValRS_core"/>
    <property type="match status" value="1"/>
</dbReference>
<dbReference type="Gene3D" id="1.10.730.10">
    <property type="entry name" value="Isoleucyl-tRNA Synthetase, Domain 1"/>
    <property type="match status" value="1"/>
</dbReference>
<dbReference type="SUPFAM" id="SSF52374">
    <property type="entry name" value="Nucleotidylyl transferase"/>
    <property type="match status" value="1"/>
</dbReference>
<dbReference type="GO" id="GO:0004832">
    <property type="term" value="F:valine-tRNA ligase activity"/>
    <property type="evidence" value="ECO:0007669"/>
    <property type="project" value="UniProtKB-UniRule"/>
</dbReference>
<comment type="similarity">
    <text evidence="11 12">Belongs to the class-I aminoacyl-tRNA synthetase family. ValS type 1 subfamily.</text>
</comment>
<dbReference type="InterPro" id="IPR010978">
    <property type="entry name" value="tRNA-bd_arm"/>
</dbReference>
<dbReference type="Pfam" id="PF10458">
    <property type="entry name" value="Val_tRNA-synt_C"/>
    <property type="match status" value="1"/>
</dbReference>
<dbReference type="PRINTS" id="PR00986">
    <property type="entry name" value="TRNASYNTHVAL"/>
</dbReference>
<proteinExistence type="inferred from homology"/>
<dbReference type="FunFam" id="1.10.287.380:FF:000001">
    <property type="entry name" value="Valine--tRNA ligase"/>
    <property type="match status" value="1"/>
</dbReference>
<dbReference type="InterPro" id="IPR014729">
    <property type="entry name" value="Rossmann-like_a/b/a_fold"/>
</dbReference>
<dbReference type="InterPro" id="IPR019499">
    <property type="entry name" value="Val-tRNA_synth_tRNA-bd"/>
</dbReference>
<evidence type="ECO:0000256" key="4">
    <source>
        <dbReference type="ARBA" id="ARBA00022598"/>
    </source>
</evidence>
<reference evidence="16 17" key="1">
    <citation type="submission" date="2016-10" db="EMBL/GenBank/DDBJ databases">
        <authorList>
            <person name="Varghese N."/>
            <person name="Submissions S."/>
        </authorList>
    </citation>
    <scope>NUCLEOTIDE SEQUENCE [LARGE SCALE GENOMIC DNA]</scope>
    <source>
        <strain evidence="16 17">WCC6</strain>
    </source>
</reference>
<dbReference type="AlphaFoldDB" id="A0A1H2XE47"/>
<evidence type="ECO:0000259" key="14">
    <source>
        <dbReference type="Pfam" id="PF08264"/>
    </source>
</evidence>
<dbReference type="EC" id="6.1.1.9" evidence="12"/>
<evidence type="ECO:0000256" key="7">
    <source>
        <dbReference type="ARBA" id="ARBA00022917"/>
    </source>
</evidence>
<dbReference type="SUPFAM" id="SSF46589">
    <property type="entry name" value="tRNA-binding arm"/>
    <property type="match status" value="1"/>
</dbReference>
<name>A0A1H2XE47_ACIFE</name>
<dbReference type="InterPro" id="IPR037118">
    <property type="entry name" value="Val-tRNA_synth_C_sf"/>
</dbReference>
<comment type="domain">
    <text evidence="12">The C-terminal coiled-coil domain is crucial for aminoacylation activity.</text>
</comment>
<gene>
    <name evidence="12" type="primary">valS</name>
    <name evidence="16" type="ORF">SAMN05216495_10889</name>
</gene>
<keyword evidence="4 12" id="KW-0436">Ligase</keyword>
<evidence type="ECO:0000256" key="5">
    <source>
        <dbReference type="ARBA" id="ARBA00022741"/>
    </source>
</evidence>
<comment type="subcellular location">
    <subcellularLocation>
        <location evidence="1 12">Cytoplasm</location>
    </subcellularLocation>
</comment>
<evidence type="ECO:0000256" key="3">
    <source>
        <dbReference type="ARBA" id="ARBA00022490"/>
    </source>
</evidence>
<dbReference type="HAMAP" id="MF_02004">
    <property type="entry name" value="Val_tRNA_synth_type1"/>
    <property type="match status" value="1"/>
</dbReference>
<evidence type="ECO:0000313" key="17">
    <source>
        <dbReference type="Proteomes" id="UP000182379"/>
    </source>
</evidence>
<feature type="short sequence motif" description="'HIGH' region" evidence="12">
    <location>
        <begin position="48"/>
        <end position="58"/>
    </location>
</feature>
<dbReference type="EMBL" id="FNOP01000008">
    <property type="protein sequence ID" value="SDW91051.1"/>
    <property type="molecule type" value="Genomic_DNA"/>
</dbReference>
<dbReference type="GO" id="GO:0005829">
    <property type="term" value="C:cytosol"/>
    <property type="evidence" value="ECO:0007669"/>
    <property type="project" value="TreeGrafter"/>
</dbReference>
<keyword evidence="9 12" id="KW-0030">Aminoacyl-tRNA synthetase</keyword>
<dbReference type="Gene3D" id="3.40.50.620">
    <property type="entry name" value="HUPs"/>
    <property type="match status" value="2"/>
</dbReference>
<dbReference type="GO" id="GO:0002161">
    <property type="term" value="F:aminoacyl-tRNA deacylase activity"/>
    <property type="evidence" value="ECO:0007669"/>
    <property type="project" value="InterPro"/>
</dbReference>
<dbReference type="SUPFAM" id="SSF47323">
    <property type="entry name" value="Anticodon-binding domain of a subclass of class I aminoacyl-tRNA synthetases"/>
    <property type="match status" value="1"/>
</dbReference>
<dbReference type="InterPro" id="IPR002300">
    <property type="entry name" value="aa-tRNA-synth_Ia"/>
</dbReference>
<dbReference type="PANTHER" id="PTHR11946">
    <property type="entry name" value="VALYL-TRNA SYNTHETASES"/>
    <property type="match status" value="1"/>
</dbReference>
<evidence type="ECO:0000256" key="6">
    <source>
        <dbReference type="ARBA" id="ARBA00022840"/>
    </source>
</evidence>
<comment type="domain">
    <text evidence="12">ValRS has two distinct active sites: one for aminoacylation and one for editing. The misactivated threonine is translocated from the active site to the editing site.</text>
</comment>
<protein>
    <recommendedName>
        <fullName evidence="12">Valine--tRNA ligase</fullName>
        <ecNumber evidence="12">6.1.1.9</ecNumber>
    </recommendedName>
    <alternativeName>
        <fullName evidence="12">Valyl-tRNA synthetase</fullName>
        <shortName evidence="12">ValRS</shortName>
    </alternativeName>
</protein>
<dbReference type="CDD" id="cd07962">
    <property type="entry name" value="Anticodon_Ia_Val"/>
    <property type="match status" value="1"/>
</dbReference>
<dbReference type="NCBIfam" id="NF004349">
    <property type="entry name" value="PRK05729.1"/>
    <property type="match status" value="1"/>
</dbReference>
<dbReference type="PANTHER" id="PTHR11946:SF93">
    <property type="entry name" value="VALINE--TRNA LIGASE, CHLOROPLASTIC_MITOCHONDRIAL 2"/>
    <property type="match status" value="1"/>
</dbReference>
<evidence type="ECO:0000256" key="10">
    <source>
        <dbReference type="ARBA" id="ARBA00047552"/>
    </source>
</evidence>
<dbReference type="GO" id="GO:0006438">
    <property type="term" value="P:valyl-tRNA aminoacylation"/>
    <property type="evidence" value="ECO:0007669"/>
    <property type="project" value="UniProtKB-UniRule"/>
</dbReference>
<evidence type="ECO:0000256" key="8">
    <source>
        <dbReference type="ARBA" id="ARBA00023054"/>
    </source>
</evidence>
<sequence length="884" mass="100869">MAEENNIPKVYDPAAVEKKWYAYWIEQGFFHQPVDKSRKPFSVVIPPPNITGKLHMGHALDNTLQDILVRWHRMMGDNTCWLPGYDHAGLATQIKVEEELKKKEGLTRYDLGREEFVKRVWKWKEAYGDEIVRQLKSLGISCDWDRQRFTMDEGLSRAVREAFVSLYEKGLIYKGTRMINWCVNCRTALSDVEVEHQDDAGALWYINYPIVGEKDQYLTIATSRPETIPGDTAVAVNPKDERYGKLVGKKIALPTTNREIPIIADEYVDLEFGTGAVKITPAHDPNDYEVGQRHNLEQIVVIGLDGKMTREAGKYEGEDRYECRKHIVQDLKDMGLLVKIEDAPHSVGHCQRCHHVVEPMVSTQWFVKMKPLAEAAIKCVTEGHTEFVPSRFTKTYLQWMENIHDWCISRQIWWGHRIPVWYCDDCGEVAASRTDLTACPKCGSTHIHQEEDCLDTWFSSGLWPFSTFGWPDKTEELEHWYPTSVLVTGYDIIFFWVARMITMGEEFMGKEPFKHVFIHGLVRDEQGRKMSKSLGNGIDPVEVVNQYGADTLRFMLITGNTPGNDMRFYWNRIESTRNFANKIWNASRFALMNLDGYDKDAEKAPLTLADKWILSRLQHTIQDVSTYLEKFELGEAGRLIYDFIWGEVCDWYIELAKPRLYDRENAPARATAQTVLCRVLGDAMKLLHPYMPFITEEIWQHLPHEGQSIMIAPWPVADDSLMEDSVEKQMTAVMDVIKAIRNMRAEVNAAPGHKAPATVLVDADLKDVFAGNGDYIRQLGTVDELTLGAMEDAAPENAMAAVVNGAKVYLPLKGLIDVDKELARLQKELDGAEKEAKRAAGKLSNQNFLAKAPAEVVEKEKTKQTEILARIDGLKERIATLRSL</sequence>
<comment type="catalytic activity">
    <reaction evidence="10 12">
        <text>tRNA(Val) + L-valine + ATP = L-valyl-tRNA(Val) + AMP + diphosphate</text>
        <dbReference type="Rhea" id="RHEA:10704"/>
        <dbReference type="Rhea" id="RHEA-COMP:9672"/>
        <dbReference type="Rhea" id="RHEA-COMP:9708"/>
        <dbReference type="ChEBI" id="CHEBI:30616"/>
        <dbReference type="ChEBI" id="CHEBI:33019"/>
        <dbReference type="ChEBI" id="CHEBI:57762"/>
        <dbReference type="ChEBI" id="CHEBI:78442"/>
        <dbReference type="ChEBI" id="CHEBI:78537"/>
        <dbReference type="ChEBI" id="CHEBI:456215"/>
        <dbReference type="EC" id="6.1.1.9"/>
    </reaction>
</comment>
<dbReference type="PROSITE" id="PS00178">
    <property type="entry name" value="AA_TRNA_LIGASE_I"/>
    <property type="match status" value="1"/>
</dbReference>
<comment type="caution">
    <text evidence="16">The sequence shown here is derived from an EMBL/GenBank/DDBJ whole genome shotgun (WGS) entry which is preliminary data.</text>
</comment>